<organism evidence="3 4">
    <name type="scientific">Candidatus Frankia alpina</name>
    <dbReference type="NCBI Taxonomy" id="2699483"/>
    <lineage>
        <taxon>Bacteria</taxon>
        <taxon>Bacillati</taxon>
        <taxon>Actinomycetota</taxon>
        <taxon>Actinomycetes</taxon>
        <taxon>Frankiales</taxon>
        <taxon>Frankiaceae</taxon>
        <taxon>Frankia</taxon>
    </lineage>
</organism>
<evidence type="ECO:0000313" key="4">
    <source>
        <dbReference type="Proteomes" id="UP000305282"/>
    </source>
</evidence>
<feature type="transmembrane region" description="Helical" evidence="1">
    <location>
        <begin position="172"/>
        <end position="193"/>
    </location>
</feature>
<evidence type="ECO:0000259" key="2">
    <source>
        <dbReference type="PROSITE" id="PS51674"/>
    </source>
</evidence>
<sequence>MFDATLEGDPAAVAGTRAICANCPSRTPCLREGVRDPYGVRAGLAADERDPLARAYGHYLGEVARVDAWLRRVAAGDDGLRTRLVVEPTGAGAVVVLTSTGGTLDEQAHLHDTVLEAADAWLDERYIPWRWTSDSCPPESWHCGWRLTATRHRAPAVPVAAWRRWVALGVDWAVTVLSTAVTIWTLCGVALHLSGAHVHHRRGVAWIGALIGRMGTPVTAVVLLAAVVLNRVGLVACGVLDPAADAPRRGWVRGWHGAQDHGVTVLLAAAVIALGAGWPR</sequence>
<gene>
    <name evidence="3" type="ORF">E7Y31_05810</name>
</gene>
<dbReference type="PROSITE" id="PS51674">
    <property type="entry name" value="4FE4S_WBL"/>
    <property type="match status" value="1"/>
</dbReference>
<dbReference type="Pfam" id="PF02467">
    <property type="entry name" value="Whib"/>
    <property type="match status" value="1"/>
</dbReference>
<feature type="transmembrane region" description="Helical" evidence="1">
    <location>
        <begin position="205"/>
        <end position="229"/>
    </location>
</feature>
<proteinExistence type="predicted"/>
<dbReference type="InterPro" id="IPR034768">
    <property type="entry name" value="4FE4S_WBL"/>
</dbReference>
<protein>
    <recommendedName>
        <fullName evidence="2">4Fe-4S Wbl-type domain-containing protein</fullName>
    </recommendedName>
</protein>
<evidence type="ECO:0000256" key="1">
    <source>
        <dbReference type="SAM" id="Phobius"/>
    </source>
</evidence>
<keyword evidence="4" id="KW-1185">Reference proteome</keyword>
<name>A0A4V3Z7W2_9ACTN</name>
<comment type="caution">
    <text evidence="3">The sequence shown here is derived from an EMBL/GenBank/DDBJ whole genome shotgun (WGS) entry which is preliminary data.</text>
</comment>
<feature type="domain" description="4Fe-4S Wbl-type" evidence="2">
    <location>
        <begin position="1"/>
        <end position="51"/>
    </location>
</feature>
<feature type="transmembrane region" description="Helical" evidence="1">
    <location>
        <begin position="261"/>
        <end position="278"/>
    </location>
</feature>
<dbReference type="Proteomes" id="UP000305282">
    <property type="component" value="Unassembled WGS sequence"/>
</dbReference>
<dbReference type="EMBL" id="SSXH01000086">
    <property type="protein sequence ID" value="THJ75389.1"/>
    <property type="molecule type" value="Genomic_DNA"/>
</dbReference>
<keyword evidence="1" id="KW-0812">Transmembrane</keyword>
<reference evidence="3 4" key="1">
    <citation type="submission" date="2019-04" db="EMBL/GenBank/DDBJ databases">
        <title>Draft genome sequences for three unisolated Alnus-infective Frankia Sp+ strains, AgTrS, AiOr and AvVan, the first sequenced Frankia strains able to sporulate in-planta.</title>
        <authorList>
            <person name="Bethencourt L."/>
            <person name="Vautrin F."/>
            <person name="Taib N."/>
            <person name="Dubost A."/>
            <person name="Castro-Garcia L."/>
            <person name="Imbaud O."/>
            <person name="Abrouk D."/>
            <person name="Fournier P."/>
            <person name="Briolay J."/>
            <person name="Nguyen A."/>
            <person name="Normand P."/>
            <person name="Fernandez M.P."/>
            <person name="Brochier-Armanet C."/>
            <person name="Herrera-Belaroussi A."/>
        </authorList>
    </citation>
    <scope>NUCLEOTIDE SEQUENCE [LARGE SCALE GENOMIC DNA]</scope>
    <source>
        <strain evidence="3 4">AvVan</strain>
    </source>
</reference>
<dbReference type="AlphaFoldDB" id="A0A4V3Z7W2"/>
<keyword evidence="1" id="KW-0472">Membrane</keyword>
<keyword evidence="1" id="KW-1133">Transmembrane helix</keyword>
<dbReference type="OrthoDB" id="5244115at2"/>
<evidence type="ECO:0000313" key="3">
    <source>
        <dbReference type="EMBL" id="THJ75389.1"/>
    </source>
</evidence>
<accession>A0A4V3Z7W2</accession>